<name>A0ABY7M6D7_9CHLR</name>
<protein>
    <recommendedName>
        <fullName evidence="3">DUF1439 domain-containing protein</fullName>
    </recommendedName>
</protein>
<sequence length="166" mass="17454">MRVLFAFGLGLLAGAVAVVLWFTVDPDFEARTEAVAGGGNITVTFDERALAAIIARELPAIPGVGERPAVDVEVLREGLVGVTFSVGAWGVGTRASVFLDPEVADGRLVLRVARATLGGLTAPEAVAALIEPPLQQRLDEAAGELPYRLVAIRTTDRRLALDLALE</sequence>
<dbReference type="EMBL" id="CP115149">
    <property type="protein sequence ID" value="WBL35351.1"/>
    <property type="molecule type" value="Genomic_DNA"/>
</dbReference>
<proteinExistence type="predicted"/>
<dbReference type="RefSeq" id="WP_270055878.1">
    <property type="nucleotide sequence ID" value="NZ_CP115149.1"/>
</dbReference>
<reference evidence="1 2" key="1">
    <citation type="journal article" date="2023" name="ISME J.">
        <title>Thermophilic Dehalococcoidia with unusual traits shed light on an unexpected past.</title>
        <authorList>
            <person name="Palmer M."/>
            <person name="Covington J.K."/>
            <person name="Zhou E.M."/>
            <person name="Thomas S.C."/>
            <person name="Habib N."/>
            <person name="Seymour C.O."/>
            <person name="Lai D."/>
            <person name="Johnston J."/>
            <person name="Hashimi A."/>
            <person name="Jiao J.Y."/>
            <person name="Muok A.R."/>
            <person name="Liu L."/>
            <person name="Xian W.D."/>
            <person name="Zhi X.Y."/>
            <person name="Li M.M."/>
            <person name="Silva L.P."/>
            <person name="Bowen B.P."/>
            <person name="Louie K."/>
            <person name="Briegel A."/>
            <person name="Pett-Ridge J."/>
            <person name="Weber P.K."/>
            <person name="Tocheva E.I."/>
            <person name="Woyke T."/>
            <person name="Northen T.R."/>
            <person name="Mayali X."/>
            <person name="Li W.J."/>
            <person name="Hedlund B.P."/>
        </authorList>
    </citation>
    <scope>NUCLEOTIDE SEQUENCE [LARGE SCALE GENOMIC DNA]</scope>
    <source>
        <strain evidence="1 2">YIM 72310</strain>
    </source>
</reference>
<evidence type="ECO:0000313" key="2">
    <source>
        <dbReference type="Proteomes" id="UP001212803"/>
    </source>
</evidence>
<evidence type="ECO:0000313" key="1">
    <source>
        <dbReference type="EMBL" id="WBL35351.1"/>
    </source>
</evidence>
<keyword evidence="2" id="KW-1185">Reference proteome</keyword>
<accession>A0ABY7M6D7</accession>
<organism evidence="1 2">
    <name type="scientific">Tepidiforma flava</name>
    <dbReference type="NCBI Taxonomy" id="3004094"/>
    <lineage>
        <taxon>Bacteria</taxon>
        <taxon>Bacillati</taxon>
        <taxon>Chloroflexota</taxon>
        <taxon>Tepidiformia</taxon>
        <taxon>Tepidiformales</taxon>
        <taxon>Tepidiformaceae</taxon>
        <taxon>Tepidiforma</taxon>
    </lineage>
</organism>
<gene>
    <name evidence="1" type="ORF">O0235_11240</name>
</gene>
<dbReference type="Proteomes" id="UP001212803">
    <property type="component" value="Chromosome"/>
</dbReference>
<evidence type="ECO:0008006" key="3">
    <source>
        <dbReference type="Google" id="ProtNLM"/>
    </source>
</evidence>